<dbReference type="PhylomeDB" id="B4Q113"/>
<dbReference type="EMBL" id="CM000162">
    <property type="protein sequence ID" value="EDX02368.1"/>
    <property type="molecule type" value="Genomic_DNA"/>
</dbReference>
<dbReference type="HOGENOM" id="CLU_2963163_0_0_1"/>
<feature type="compositionally biased region" description="Pro residues" evidence="1">
    <location>
        <begin position="41"/>
        <end position="52"/>
    </location>
</feature>
<dbReference type="KEGG" id="dya:Dyak_GE17522"/>
<evidence type="ECO:0000256" key="2">
    <source>
        <dbReference type="SAM" id="SignalP"/>
    </source>
</evidence>
<protein>
    <submittedName>
        <fullName evidence="3">Uncharacterized protein</fullName>
    </submittedName>
</protein>
<feature type="region of interest" description="Disordered" evidence="1">
    <location>
        <begin position="31"/>
        <end position="60"/>
    </location>
</feature>
<gene>
    <name evidence="3" type="primary">Dyak\GE17522</name>
    <name evidence="3" type="synonym">dyak_GLEANR_18844</name>
    <name evidence="3" type="synonym">GE17522</name>
    <name evidence="3" type="ORF">Dyak_GE17522</name>
</gene>
<evidence type="ECO:0000313" key="3">
    <source>
        <dbReference type="EMBL" id="EDX02368.1"/>
    </source>
</evidence>
<sequence>MRFYILFFLALSCCLLHFSVAGVNLVRGLEAGGHHRNSTGAPPPRGAPPPPRTTTASSTG</sequence>
<evidence type="ECO:0000256" key="1">
    <source>
        <dbReference type="SAM" id="MobiDB-lite"/>
    </source>
</evidence>
<accession>B4Q113</accession>
<reference evidence="3 4" key="2">
    <citation type="journal article" date="2007" name="PLoS Biol.">
        <title>Principles of genome evolution in the Drosophila melanogaster species group.</title>
        <authorList>
            <person name="Ranz J.M."/>
            <person name="Maurin D."/>
            <person name="Chan Y.S."/>
            <person name="von Grotthuss M."/>
            <person name="Hillier L.W."/>
            <person name="Roote J."/>
            <person name="Ashburner M."/>
            <person name="Bergman C.M."/>
        </authorList>
    </citation>
    <scope>NUCLEOTIDE SEQUENCE [LARGE SCALE GENOMIC DNA]</scope>
    <source>
        <strain evidence="4">Tai18E2 / Tucson 14021-0261.01</strain>
    </source>
</reference>
<evidence type="ECO:0000313" key="4">
    <source>
        <dbReference type="Proteomes" id="UP000002282"/>
    </source>
</evidence>
<name>B4Q113_DROYA</name>
<reference evidence="3 4" key="1">
    <citation type="journal article" date="2007" name="Nature">
        <title>Evolution of genes and genomes on the Drosophila phylogeny.</title>
        <authorList>
            <consortium name="Drosophila 12 Genomes Consortium"/>
            <person name="Clark A.G."/>
            <person name="Eisen M.B."/>
            <person name="Smith D.R."/>
            <person name="Bergman C.M."/>
            <person name="Oliver B."/>
            <person name="Markow T.A."/>
            <person name="Kaufman T.C."/>
            <person name="Kellis M."/>
            <person name="Gelbart W."/>
            <person name="Iyer V.N."/>
            <person name="Pollard D.A."/>
            <person name="Sackton T.B."/>
            <person name="Larracuente A.M."/>
            <person name="Singh N.D."/>
            <person name="Abad J.P."/>
            <person name="Abt D.N."/>
            <person name="Adryan B."/>
            <person name="Aguade M."/>
            <person name="Akashi H."/>
            <person name="Anderson W.W."/>
            <person name="Aquadro C.F."/>
            <person name="Ardell D.H."/>
            <person name="Arguello R."/>
            <person name="Artieri C.G."/>
            <person name="Barbash D.A."/>
            <person name="Barker D."/>
            <person name="Barsanti P."/>
            <person name="Batterham P."/>
            <person name="Batzoglou S."/>
            <person name="Begun D."/>
            <person name="Bhutkar A."/>
            <person name="Blanco E."/>
            <person name="Bosak S.A."/>
            <person name="Bradley R.K."/>
            <person name="Brand A.D."/>
            <person name="Brent M.R."/>
            <person name="Brooks A.N."/>
            <person name="Brown R.H."/>
            <person name="Butlin R.K."/>
            <person name="Caggese C."/>
            <person name="Calvi B.R."/>
            <person name="Bernardo de Carvalho A."/>
            <person name="Caspi A."/>
            <person name="Castrezana S."/>
            <person name="Celniker S.E."/>
            <person name="Chang J.L."/>
            <person name="Chapple C."/>
            <person name="Chatterji S."/>
            <person name="Chinwalla A."/>
            <person name="Civetta A."/>
            <person name="Clifton S.W."/>
            <person name="Comeron J.M."/>
            <person name="Costello J.C."/>
            <person name="Coyne J.A."/>
            <person name="Daub J."/>
            <person name="David R.G."/>
            <person name="Delcher A.L."/>
            <person name="Delehaunty K."/>
            <person name="Do C.B."/>
            <person name="Ebling H."/>
            <person name="Edwards K."/>
            <person name="Eickbush T."/>
            <person name="Evans J.D."/>
            <person name="Filipski A."/>
            <person name="Findeiss S."/>
            <person name="Freyhult E."/>
            <person name="Fulton L."/>
            <person name="Fulton R."/>
            <person name="Garcia A.C."/>
            <person name="Gardiner A."/>
            <person name="Garfield D.A."/>
            <person name="Garvin B.E."/>
            <person name="Gibson G."/>
            <person name="Gilbert D."/>
            <person name="Gnerre S."/>
            <person name="Godfrey J."/>
            <person name="Good R."/>
            <person name="Gotea V."/>
            <person name="Gravely B."/>
            <person name="Greenberg A.J."/>
            <person name="Griffiths-Jones S."/>
            <person name="Gross S."/>
            <person name="Guigo R."/>
            <person name="Gustafson E.A."/>
            <person name="Haerty W."/>
            <person name="Hahn M.W."/>
            <person name="Halligan D.L."/>
            <person name="Halpern A.L."/>
            <person name="Halter G.M."/>
            <person name="Han M.V."/>
            <person name="Heger A."/>
            <person name="Hillier L."/>
            <person name="Hinrichs A.S."/>
            <person name="Holmes I."/>
            <person name="Hoskins R.A."/>
            <person name="Hubisz M.J."/>
            <person name="Hultmark D."/>
            <person name="Huntley M.A."/>
            <person name="Jaffe D.B."/>
            <person name="Jagadeeshan S."/>
            <person name="Jeck W.R."/>
            <person name="Johnson J."/>
            <person name="Jones C.D."/>
            <person name="Jordan W.C."/>
            <person name="Karpen G.H."/>
            <person name="Kataoka E."/>
            <person name="Keightley P.D."/>
            <person name="Kheradpour P."/>
            <person name="Kirkness E.F."/>
            <person name="Koerich L.B."/>
            <person name="Kristiansen K."/>
            <person name="Kudrna D."/>
            <person name="Kulathinal R.J."/>
            <person name="Kumar S."/>
            <person name="Kwok R."/>
            <person name="Lander E."/>
            <person name="Langley C.H."/>
            <person name="Lapoint R."/>
            <person name="Lazzaro B.P."/>
            <person name="Lee S.J."/>
            <person name="Levesque L."/>
            <person name="Li R."/>
            <person name="Lin C.F."/>
            <person name="Lin M.F."/>
            <person name="Lindblad-Toh K."/>
            <person name="Llopart A."/>
            <person name="Long M."/>
            <person name="Low L."/>
            <person name="Lozovsky E."/>
            <person name="Lu J."/>
            <person name="Luo M."/>
            <person name="Machado C.A."/>
            <person name="Makalowski W."/>
            <person name="Marzo M."/>
            <person name="Matsuda M."/>
            <person name="Matzkin L."/>
            <person name="McAllister B."/>
            <person name="McBride C.S."/>
            <person name="McKernan B."/>
            <person name="McKernan K."/>
            <person name="Mendez-Lago M."/>
            <person name="Minx P."/>
            <person name="Mollenhauer M.U."/>
            <person name="Montooth K."/>
            <person name="Mount S.M."/>
            <person name="Mu X."/>
            <person name="Myers E."/>
            <person name="Negre B."/>
            <person name="Newfeld S."/>
            <person name="Nielsen R."/>
            <person name="Noor M.A."/>
            <person name="O'Grady P."/>
            <person name="Pachter L."/>
            <person name="Papaceit M."/>
            <person name="Parisi M.J."/>
            <person name="Parisi M."/>
            <person name="Parts L."/>
            <person name="Pedersen J.S."/>
            <person name="Pesole G."/>
            <person name="Phillippy A.M."/>
            <person name="Ponting C.P."/>
            <person name="Pop M."/>
            <person name="Porcelli D."/>
            <person name="Powell J.R."/>
            <person name="Prohaska S."/>
            <person name="Pruitt K."/>
            <person name="Puig M."/>
            <person name="Quesneville H."/>
            <person name="Ram K.R."/>
            <person name="Rand D."/>
            <person name="Rasmussen M.D."/>
            <person name="Reed L.K."/>
            <person name="Reenan R."/>
            <person name="Reily A."/>
            <person name="Remington K.A."/>
            <person name="Rieger T.T."/>
            <person name="Ritchie M.G."/>
            <person name="Robin C."/>
            <person name="Rogers Y.H."/>
            <person name="Rohde C."/>
            <person name="Rozas J."/>
            <person name="Rubenfield M.J."/>
            <person name="Ruiz A."/>
            <person name="Russo S."/>
            <person name="Salzberg S.L."/>
            <person name="Sanchez-Gracia A."/>
            <person name="Saranga D.J."/>
            <person name="Sato H."/>
            <person name="Schaeffer S.W."/>
            <person name="Schatz M.C."/>
            <person name="Schlenke T."/>
            <person name="Schwartz R."/>
            <person name="Segarra C."/>
            <person name="Singh R.S."/>
            <person name="Sirot L."/>
            <person name="Sirota M."/>
            <person name="Sisneros N.B."/>
            <person name="Smith C.D."/>
            <person name="Smith T.F."/>
            <person name="Spieth J."/>
            <person name="Stage D.E."/>
            <person name="Stark A."/>
            <person name="Stephan W."/>
            <person name="Strausberg R.L."/>
            <person name="Strempel S."/>
            <person name="Sturgill D."/>
            <person name="Sutton G."/>
            <person name="Sutton G.G."/>
            <person name="Tao W."/>
            <person name="Teichmann S."/>
            <person name="Tobari Y.N."/>
            <person name="Tomimura Y."/>
            <person name="Tsolas J.M."/>
            <person name="Valente V.L."/>
            <person name="Venter E."/>
            <person name="Venter J.C."/>
            <person name="Vicario S."/>
            <person name="Vieira F.G."/>
            <person name="Vilella A.J."/>
            <person name="Villasante A."/>
            <person name="Walenz B."/>
            <person name="Wang J."/>
            <person name="Wasserman M."/>
            <person name="Watts T."/>
            <person name="Wilson D."/>
            <person name="Wilson R.K."/>
            <person name="Wing R.A."/>
            <person name="Wolfner M.F."/>
            <person name="Wong A."/>
            <person name="Wong G.K."/>
            <person name="Wu C.I."/>
            <person name="Wu G."/>
            <person name="Yamamoto D."/>
            <person name="Yang H.P."/>
            <person name="Yang S.P."/>
            <person name="Yorke J.A."/>
            <person name="Yoshida K."/>
            <person name="Zdobnov E."/>
            <person name="Zhang P."/>
            <person name="Zhang Y."/>
            <person name="Zimin A.V."/>
            <person name="Baldwin J."/>
            <person name="Abdouelleil A."/>
            <person name="Abdulkadir J."/>
            <person name="Abebe A."/>
            <person name="Abera B."/>
            <person name="Abreu J."/>
            <person name="Acer S.C."/>
            <person name="Aftuck L."/>
            <person name="Alexander A."/>
            <person name="An P."/>
            <person name="Anderson E."/>
            <person name="Anderson S."/>
            <person name="Arachi H."/>
            <person name="Azer M."/>
            <person name="Bachantsang P."/>
            <person name="Barry A."/>
            <person name="Bayul T."/>
            <person name="Berlin A."/>
            <person name="Bessette D."/>
            <person name="Bloom T."/>
            <person name="Blye J."/>
            <person name="Boguslavskiy L."/>
            <person name="Bonnet C."/>
            <person name="Boukhgalter B."/>
            <person name="Bourzgui I."/>
            <person name="Brown A."/>
            <person name="Cahill P."/>
            <person name="Channer S."/>
            <person name="Cheshatsang Y."/>
            <person name="Chuda L."/>
            <person name="Citroen M."/>
            <person name="Collymore A."/>
            <person name="Cooke P."/>
            <person name="Costello M."/>
            <person name="D'Aco K."/>
            <person name="Daza R."/>
            <person name="De Haan G."/>
            <person name="DeGray S."/>
            <person name="DeMaso C."/>
            <person name="Dhargay N."/>
            <person name="Dooley K."/>
            <person name="Dooley E."/>
            <person name="Doricent M."/>
            <person name="Dorje P."/>
            <person name="Dorjee K."/>
            <person name="Dupes A."/>
            <person name="Elong R."/>
            <person name="Falk J."/>
            <person name="Farina A."/>
            <person name="Faro S."/>
            <person name="Ferguson D."/>
            <person name="Fisher S."/>
            <person name="Foley C.D."/>
            <person name="Franke A."/>
            <person name="Friedrich D."/>
            <person name="Gadbois L."/>
            <person name="Gearin G."/>
            <person name="Gearin C.R."/>
            <person name="Giannoukos G."/>
            <person name="Goode T."/>
            <person name="Graham J."/>
            <person name="Grandbois E."/>
            <person name="Grewal S."/>
            <person name="Gyaltsen K."/>
            <person name="Hafez N."/>
            <person name="Hagos B."/>
            <person name="Hall J."/>
            <person name="Henson C."/>
            <person name="Hollinger A."/>
            <person name="Honan T."/>
            <person name="Huard M.D."/>
            <person name="Hughes L."/>
            <person name="Hurhula B."/>
            <person name="Husby M.E."/>
            <person name="Kamat A."/>
            <person name="Kanga B."/>
            <person name="Kashin S."/>
            <person name="Khazanovich D."/>
            <person name="Kisner P."/>
            <person name="Lance K."/>
            <person name="Lara M."/>
            <person name="Lee W."/>
            <person name="Lennon N."/>
            <person name="Letendre F."/>
            <person name="LeVine R."/>
            <person name="Lipovsky A."/>
            <person name="Liu X."/>
            <person name="Liu J."/>
            <person name="Liu S."/>
            <person name="Lokyitsang T."/>
            <person name="Lokyitsang Y."/>
            <person name="Lubonja R."/>
            <person name="Lui A."/>
            <person name="MacDonald P."/>
            <person name="Magnisalis V."/>
            <person name="Maru K."/>
            <person name="Matthews C."/>
            <person name="McCusker W."/>
            <person name="McDonough S."/>
            <person name="Mehta T."/>
            <person name="Meldrim J."/>
            <person name="Meneus L."/>
            <person name="Mihai O."/>
            <person name="Mihalev A."/>
            <person name="Mihova T."/>
            <person name="Mittelman R."/>
            <person name="Mlenga V."/>
            <person name="Montmayeur A."/>
            <person name="Mulrain L."/>
            <person name="Navidi A."/>
            <person name="Naylor J."/>
            <person name="Negash T."/>
            <person name="Nguyen T."/>
            <person name="Nguyen N."/>
            <person name="Nicol R."/>
            <person name="Norbu C."/>
            <person name="Norbu N."/>
            <person name="Novod N."/>
            <person name="O'Neill B."/>
            <person name="Osman S."/>
            <person name="Markiewicz E."/>
            <person name="Oyono O.L."/>
            <person name="Patti C."/>
            <person name="Phunkhang P."/>
            <person name="Pierre F."/>
            <person name="Priest M."/>
            <person name="Raghuraman S."/>
            <person name="Rege F."/>
            <person name="Reyes R."/>
            <person name="Rise C."/>
            <person name="Rogov P."/>
            <person name="Ross K."/>
            <person name="Ryan E."/>
            <person name="Settipalli S."/>
            <person name="Shea T."/>
            <person name="Sherpa N."/>
            <person name="Shi L."/>
            <person name="Shih D."/>
            <person name="Sparrow T."/>
            <person name="Spaulding J."/>
            <person name="Stalker J."/>
            <person name="Stange-Thomann N."/>
            <person name="Stavropoulos S."/>
            <person name="Stone C."/>
            <person name="Strader C."/>
            <person name="Tesfaye S."/>
            <person name="Thomson T."/>
            <person name="Thoulutsang Y."/>
            <person name="Thoulutsang D."/>
            <person name="Topham K."/>
            <person name="Topping I."/>
            <person name="Tsamla T."/>
            <person name="Vassiliev H."/>
            <person name="Vo A."/>
            <person name="Wangchuk T."/>
            <person name="Wangdi T."/>
            <person name="Weiand M."/>
            <person name="Wilkinson J."/>
            <person name="Wilson A."/>
            <person name="Yadav S."/>
            <person name="Young G."/>
            <person name="Yu Q."/>
            <person name="Zembek L."/>
            <person name="Zhong D."/>
            <person name="Zimmer A."/>
            <person name="Zwirko Z."/>
            <person name="Jaffe D.B."/>
            <person name="Alvarez P."/>
            <person name="Brockman W."/>
            <person name="Butler J."/>
            <person name="Chin C."/>
            <person name="Gnerre S."/>
            <person name="Grabherr M."/>
            <person name="Kleber M."/>
            <person name="Mauceli E."/>
            <person name="MacCallum I."/>
        </authorList>
    </citation>
    <scope>NUCLEOTIDE SEQUENCE [LARGE SCALE GENOMIC DNA]</scope>
    <source>
        <strain evidence="4">Tai18E2 / Tucson 14021-0261.01</strain>
    </source>
</reference>
<organism evidence="3 4">
    <name type="scientific">Drosophila yakuba</name>
    <name type="common">Fruit fly</name>
    <dbReference type="NCBI Taxonomy" id="7245"/>
    <lineage>
        <taxon>Eukaryota</taxon>
        <taxon>Metazoa</taxon>
        <taxon>Ecdysozoa</taxon>
        <taxon>Arthropoda</taxon>
        <taxon>Hexapoda</taxon>
        <taxon>Insecta</taxon>
        <taxon>Pterygota</taxon>
        <taxon>Neoptera</taxon>
        <taxon>Endopterygota</taxon>
        <taxon>Diptera</taxon>
        <taxon>Brachycera</taxon>
        <taxon>Muscomorpha</taxon>
        <taxon>Ephydroidea</taxon>
        <taxon>Drosophilidae</taxon>
        <taxon>Drosophila</taxon>
        <taxon>Sophophora</taxon>
    </lineage>
</organism>
<keyword evidence="2" id="KW-0732">Signal</keyword>
<proteinExistence type="predicted"/>
<feature type="chain" id="PRO_5002822854" evidence="2">
    <location>
        <begin position="22"/>
        <end position="60"/>
    </location>
</feature>
<dbReference type="AlphaFoldDB" id="B4Q113"/>
<dbReference type="OMA" id="GVGHHRN"/>
<keyword evidence="4" id="KW-1185">Reference proteome</keyword>
<feature type="signal peptide" evidence="2">
    <location>
        <begin position="1"/>
        <end position="21"/>
    </location>
</feature>
<dbReference type="Proteomes" id="UP000002282">
    <property type="component" value="Chromosome X"/>
</dbReference>